<feature type="non-terminal residue" evidence="1">
    <location>
        <position position="269"/>
    </location>
</feature>
<reference evidence="1" key="1">
    <citation type="submission" date="2021-06" db="EMBL/GenBank/DDBJ databases">
        <authorList>
            <person name="Kallberg Y."/>
            <person name="Tangrot J."/>
            <person name="Rosling A."/>
        </authorList>
    </citation>
    <scope>NUCLEOTIDE SEQUENCE</scope>
    <source>
        <strain evidence="1">MA461A</strain>
    </source>
</reference>
<dbReference type="EMBL" id="CAJVQC010009083">
    <property type="protein sequence ID" value="CAG8600275.1"/>
    <property type="molecule type" value="Genomic_DNA"/>
</dbReference>
<comment type="caution">
    <text evidence="1">The sequence shown here is derived from an EMBL/GenBank/DDBJ whole genome shotgun (WGS) entry which is preliminary data.</text>
</comment>
<protein>
    <submittedName>
        <fullName evidence="1">5050_t:CDS:1</fullName>
    </submittedName>
</protein>
<accession>A0ACA9MLG2</accession>
<gene>
    <name evidence="1" type="ORF">RPERSI_LOCUS5890</name>
</gene>
<dbReference type="Proteomes" id="UP000789920">
    <property type="component" value="Unassembled WGS sequence"/>
</dbReference>
<evidence type="ECO:0000313" key="2">
    <source>
        <dbReference type="Proteomes" id="UP000789920"/>
    </source>
</evidence>
<proteinExistence type="predicted"/>
<keyword evidence="2" id="KW-1185">Reference proteome</keyword>
<name>A0ACA9MLG2_9GLOM</name>
<organism evidence="1 2">
    <name type="scientific">Racocetra persica</name>
    <dbReference type="NCBI Taxonomy" id="160502"/>
    <lineage>
        <taxon>Eukaryota</taxon>
        <taxon>Fungi</taxon>
        <taxon>Fungi incertae sedis</taxon>
        <taxon>Mucoromycota</taxon>
        <taxon>Glomeromycotina</taxon>
        <taxon>Glomeromycetes</taxon>
        <taxon>Diversisporales</taxon>
        <taxon>Gigasporaceae</taxon>
        <taxon>Racocetra</taxon>
    </lineage>
</organism>
<evidence type="ECO:0000313" key="1">
    <source>
        <dbReference type="EMBL" id="CAG8600275.1"/>
    </source>
</evidence>
<sequence length="269" mass="30789">MLMIDITKVENYLAAYDYEGLLPSSSKGFQRTKFDGNAGQENTELGCGSLEDPNHPDNLAQQDSTPEISIYIEANESTRLLPKSRTQDPVAYLRDTLRFKDTFRSLRSGRTHSCDIDVLTWGTQDPKMSFPMEIVFYLGSYFEQLGRETKIESYRLWSVLDQFIDILGSLERISNTPIPIAYRVHLKQAVTLYVWLLPFTLVDLLGWLTIPVIFVISFILFGVEAIGSEIEDPFGYDVNDLPLDDYCKNLEAEIKYLYCYLPTGQSDFH</sequence>